<dbReference type="EMBL" id="CATZLL010000015">
    <property type="protein sequence ID" value="CAJ0820295.1"/>
    <property type="molecule type" value="Genomic_DNA"/>
</dbReference>
<evidence type="ECO:0000313" key="1">
    <source>
        <dbReference type="EMBL" id="CAJ0820295.1"/>
    </source>
</evidence>
<evidence type="ECO:0008006" key="3">
    <source>
        <dbReference type="Google" id="ProtNLM"/>
    </source>
</evidence>
<protein>
    <recommendedName>
        <fullName evidence="3">PHA-granule associated protein 4</fullName>
    </recommendedName>
</protein>
<accession>A0ABM9KBV2</accession>
<gene>
    <name evidence="1" type="ORF">LMG18101_04235</name>
</gene>
<evidence type="ECO:0000313" key="2">
    <source>
        <dbReference type="Proteomes" id="UP001189757"/>
    </source>
</evidence>
<proteinExistence type="predicted"/>
<keyword evidence="2" id="KW-1185">Reference proteome</keyword>
<dbReference type="Proteomes" id="UP001189757">
    <property type="component" value="Unassembled WGS sequence"/>
</dbReference>
<comment type="caution">
    <text evidence="1">The sequence shown here is derived from an EMBL/GenBank/DDBJ whole genome shotgun (WGS) entry which is preliminary data.</text>
</comment>
<sequence>MWLYGAGRCGRMLVAPGGWRWTLTCRYGQNHCIFIQHRRQPHPINDRCLDAATTTPDRPSTTARGASHWSTTTYLYGLARTKMMQTRQVLRMPLPILGDDHVAAAPTRAGGREEALRLVGSGDAAVVELDYESGWQDAVELGRLGRAVGVRVEFRGHESIAVKSPSALVAGLARAKTTFRQRNLYCQFDLNLLPAGQLEQLETKAEKLGDYILGGHLLREIDAVWSG</sequence>
<reference evidence="1 2" key="1">
    <citation type="submission" date="2023-07" db="EMBL/GenBank/DDBJ databases">
        <authorList>
            <person name="Peeters C."/>
        </authorList>
    </citation>
    <scope>NUCLEOTIDE SEQUENCE [LARGE SCALE GENOMIC DNA]</scope>
    <source>
        <strain evidence="1 2">LMG 18101</strain>
    </source>
</reference>
<organism evidence="1 2">
    <name type="scientific">Ralstonia flaminis</name>
    <dbReference type="NCBI Taxonomy" id="3058597"/>
    <lineage>
        <taxon>Bacteria</taxon>
        <taxon>Pseudomonadati</taxon>
        <taxon>Pseudomonadota</taxon>
        <taxon>Betaproteobacteria</taxon>
        <taxon>Burkholderiales</taxon>
        <taxon>Burkholderiaceae</taxon>
        <taxon>Ralstonia</taxon>
    </lineage>
</organism>
<name>A0ABM9KBV2_9RALS</name>